<comment type="caution">
    <text evidence="1">The sequence shown here is derived from an EMBL/GenBank/DDBJ whole genome shotgun (WGS) entry which is preliminary data.</text>
</comment>
<dbReference type="EMBL" id="CAIM01000487">
    <property type="protein sequence ID" value="CCI19697.1"/>
    <property type="molecule type" value="Genomic_DNA"/>
</dbReference>
<dbReference type="Pfam" id="PF04365">
    <property type="entry name" value="BrnT_toxin"/>
    <property type="match status" value="1"/>
</dbReference>
<name>I4HCC3_MICAE</name>
<protein>
    <recommendedName>
        <fullName evidence="3">BrnT family toxin</fullName>
    </recommendedName>
</protein>
<dbReference type="Proteomes" id="UP000003613">
    <property type="component" value="Unassembled WGS sequence"/>
</dbReference>
<gene>
    <name evidence="1" type="ORF">MICAF_5370003</name>
</gene>
<dbReference type="HOGENOM" id="CLU_2193896_0_0_3"/>
<sequence length="108" mass="12460">MSLEKSSELMGPITPNQLSVISYQWVSYQWVSYQWVSYQLSNSKMENVFVIVPAKLLDSVGEFRFLTIGQSKSQKLLVISHTERENEIRLISARLASKQERKNYESGV</sequence>
<dbReference type="InterPro" id="IPR007460">
    <property type="entry name" value="BrnT_toxin"/>
</dbReference>
<organism evidence="1 2">
    <name type="scientific">Microcystis aeruginosa PCC 9807</name>
    <dbReference type="NCBI Taxonomy" id="1160283"/>
    <lineage>
        <taxon>Bacteria</taxon>
        <taxon>Bacillati</taxon>
        <taxon>Cyanobacteriota</taxon>
        <taxon>Cyanophyceae</taxon>
        <taxon>Oscillatoriophycideae</taxon>
        <taxon>Chroococcales</taxon>
        <taxon>Microcystaceae</taxon>
        <taxon>Microcystis</taxon>
    </lineage>
</organism>
<proteinExistence type="predicted"/>
<dbReference type="InterPro" id="IPR038573">
    <property type="entry name" value="BrnT_sf"/>
</dbReference>
<evidence type="ECO:0000313" key="1">
    <source>
        <dbReference type="EMBL" id="CCI19697.1"/>
    </source>
</evidence>
<evidence type="ECO:0008006" key="3">
    <source>
        <dbReference type="Google" id="ProtNLM"/>
    </source>
</evidence>
<evidence type="ECO:0000313" key="2">
    <source>
        <dbReference type="Proteomes" id="UP000003613"/>
    </source>
</evidence>
<accession>I4HCC3</accession>
<dbReference type="AlphaFoldDB" id="I4HCC3"/>
<reference evidence="1 2" key="1">
    <citation type="submission" date="2012-04" db="EMBL/GenBank/DDBJ databases">
        <authorList>
            <person name="Genoscope - CEA"/>
        </authorList>
    </citation>
    <scope>NUCLEOTIDE SEQUENCE [LARGE SCALE GENOMIC DNA]</scope>
    <source>
        <strain evidence="1 2">9807</strain>
    </source>
</reference>
<dbReference type="Gene3D" id="3.10.450.530">
    <property type="entry name" value="Ribonuclease toxin, BrnT, of type II toxin-antitoxin system"/>
    <property type="match status" value="1"/>
</dbReference>